<organism evidence="2 3">
    <name type="scientific">Microbacterium salsuginis</name>
    <dbReference type="NCBI Taxonomy" id="2722803"/>
    <lineage>
        <taxon>Bacteria</taxon>
        <taxon>Bacillati</taxon>
        <taxon>Actinomycetota</taxon>
        <taxon>Actinomycetes</taxon>
        <taxon>Micrococcales</taxon>
        <taxon>Microbacteriaceae</taxon>
        <taxon>Microbacterium</taxon>
    </lineage>
</organism>
<dbReference type="RefSeq" id="WP_168911564.1">
    <property type="nucleotide sequence ID" value="NZ_JABACI010000001.1"/>
</dbReference>
<dbReference type="PANTHER" id="PTHR21666">
    <property type="entry name" value="PEPTIDASE-RELATED"/>
    <property type="match status" value="1"/>
</dbReference>
<feature type="domain" description="M23ase beta-sheet core" evidence="1">
    <location>
        <begin position="133"/>
        <end position="193"/>
    </location>
</feature>
<protein>
    <submittedName>
        <fullName evidence="2">M23 family metallopeptidase</fullName>
    </submittedName>
</protein>
<dbReference type="Gene3D" id="2.70.70.10">
    <property type="entry name" value="Glucose Permease (Domain IIA)"/>
    <property type="match status" value="1"/>
</dbReference>
<dbReference type="SUPFAM" id="SSF51261">
    <property type="entry name" value="Duplicated hybrid motif"/>
    <property type="match status" value="1"/>
</dbReference>
<dbReference type="PANTHER" id="PTHR21666:SF270">
    <property type="entry name" value="MUREIN HYDROLASE ACTIVATOR ENVC"/>
    <property type="match status" value="1"/>
</dbReference>
<name>A0ABX1K9N2_9MICO</name>
<dbReference type="InterPro" id="IPR011055">
    <property type="entry name" value="Dup_hybrid_motif"/>
</dbReference>
<reference evidence="2 3" key="1">
    <citation type="submission" date="2020-04" db="EMBL/GenBank/DDBJ databases">
        <title>CFH 90308 Microbacterium sp.</title>
        <authorList>
            <person name="Nie G."/>
            <person name="Ming H."/>
            <person name="Xia T."/>
        </authorList>
    </citation>
    <scope>NUCLEOTIDE SEQUENCE [LARGE SCALE GENOMIC DNA]</scope>
    <source>
        <strain evidence="2 3">CFH 90308</strain>
    </source>
</reference>
<evidence type="ECO:0000313" key="3">
    <source>
        <dbReference type="Proteomes" id="UP001429745"/>
    </source>
</evidence>
<evidence type="ECO:0000259" key="1">
    <source>
        <dbReference type="Pfam" id="PF01551"/>
    </source>
</evidence>
<proteinExistence type="predicted"/>
<dbReference type="EMBL" id="JABACI010000001">
    <property type="protein sequence ID" value="NLP83125.1"/>
    <property type="molecule type" value="Genomic_DNA"/>
</dbReference>
<dbReference type="InterPro" id="IPR016047">
    <property type="entry name" value="M23ase_b-sheet_dom"/>
</dbReference>
<accession>A0ABX1K9N2</accession>
<keyword evidence="3" id="KW-1185">Reference proteome</keyword>
<dbReference type="InterPro" id="IPR050570">
    <property type="entry name" value="Cell_wall_metabolism_enzyme"/>
</dbReference>
<gene>
    <name evidence="2" type="ORF">HF576_04635</name>
</gene>
<dbReference type="CDD" id="cd12797">
    <property type="entry name" value="M23_peptidase"/>
    <property type="match status" value="1"/>
</dbReference>
<evidence type="ECO:0000313" key="2">
    <source>
        <dbReference type="EMBL" id="NLP83125.1"/>
    </source>
</evidence>
<comment type="caution">
    <text evidence="2">The sequence shown here is derived from an EMBL/GenBank/DDBJ whole genome shotgun (WGS) entry which is preliminary data.</text>
</comment>
<sequence length="237" mass="25522">MSSSVTSRELDAPIVVDFPLRGEGWMAVTTPAARIPSHGVDLLGQRFAYDFVKVDDRPGVHVHPASTFIASTIGGRTNECYAWGAEVHAPLDGVVVAAVDGVPERRWINPFREAARQIWNGITFRPEKIPAILGNHVILKARGPRDVFAGFAHLVPDSVAVRVGDEITAGTVIGRVGHTGNSTSPHLHFQLMDSADLMSAAGIACAFAGYDVRAGDGAWTRVERGIPGRRDRIRSID</sequence>
<dbReference type="Pfam" id="PF01551">
    <property type="entry name" value="Peptidase_M23"/>
    <property type="match status" value="1"/>
</dbReference>
<dbReference type="Proteomes" id="UP001429745">
    <property type="component" value="Unassembled WGS sequence"/>
</dbReference>